<dbReference type="InterPro" id="IPR014722">
    <property type="entry name" value="Rib_uL2_dom2"/>
</dbReference>
<name>A0A1F7UUT3_9BACT</name>
<dbReference type="UniPathway" id="UPA00345"/>
<dbReference type="FunFam" id="2.40.50.140:FF:000004">
    <property type="entry name" value="Elongation factor P"/>
    <property type="match status" value="1"/>
</dbReference>
<accession>A0A1F7UUT3</accession>
<dbReference type="InterPro" id="IPR001059">
    <property type="entry name" value="Transl_elong_P/YeiP_cen"/>
</dbReference>
<dbReference type="Pfam" id="PF08207">
    <property type="entry name" value="EFP_N"/>
    <property type="match status" value="1"/>
</dbReference>
<dbReference type="EMBL" id="MGEJ01000005">
    <property type="protein sequence ID" value="OGL81504.1"/>
    <property type="molecule type" value="Genomic_DNA"/>
</dbReference>
<evidence type="ECO:0000259" key="10">
    <source>
        <dbReference type="SMART" id="SM00841"/>
    </source>
</evidence>
<evidence type="ECO:0000256" key="4">
    <source>
        <dbReference type="ARBA" id="ARBA00022490"/>
    </source>
</evidence>
<reference evidence="12 13" key="1">
    <citation type="journal article" date="2016" name="Nat. Commun.">
        <title>Thousands of microbial genomes shed light on interconnected biogeochemical processes in an aquifer system.</title>
        <authorList>
            <person name="Anantharaman K."/>
            <person name="Brown C.T."/>
            <person name="Hug L.A."/>
            <person name="Sharon I."/>
            <person name="Castelle C.J."/>
            <person name="Probst A.J."/>
            <person name="Thomas B.C."/>
            <person name="Singh A."/>
            <person name="Wilkins M.J."/>
            <person name="Karaoz U."/>
            <person name="Brodie E.L."/>
            <person name="Williams K.H."/>
            <person name="Hubbard S.S."/>
            <person name="Banfield J.F."/>
        </authorList>
    </citation>
    <scope>NUCLEOTIDE SEQUENCE [LARGE SCALE GENOMIC DNA]</scope>
</reference>
<dbReference type="GO" id="GO:0003746">
    <property type="term" value="F:translation elongation factor activity"/>
    <property type="evidence" value="ECO:0007669"/>
    <property type="project" value="UniProtKB-UniRule"/>
</dbReference>
<gene>
    <name evidence="7" type="primary">efp</name>
    <name evidence="12" type="ORF">A3B21_04000</name>
</gene>
<comment type="function">
    <text evidence="7">Involved in peptide bond synthesis. Stimulates efficient translation and peptide-bond synthesis on native or reconstituted 70S ribosomes in vitro. Probably functions indirectly by altering the affinity of the ribosome for aminoacyl-tRNA, thus increasing their reactivity as acceptors for peptidyl transferase.</text>
</comment>
<evidence type="ECO:0000256" key="7">
    <source>
        <dbReference type="HAMAP-Rule" id="MF_00141"/>
    </source>
</evidence>
<dbReference type="InterPro" id="IPR012340">
    <property type="entry name" value="NA-bd_OB-fold"/>
</dbReference>
<comment type="similarity">
    <text evidence="3 7 9">Belongs to the elongation factor P family.</text>
</comment>
<comment type="pathway">
    <text evidence="2 7">Protein biosynthesis; polypeptide chain elongation.</text>
</comment>
<dbReference type="Pfam" id="PF09285">
    <property type="entry name" value="Elong-fact-P_C"/>
    <property type="match status" value="1"/>
</dbReference>
<comment type="subcellular location">
    <subcellularLocation>
        <location evidence="1 7">Cytoplasm</location>
    </subcellularLocation>
</comment>
<dbReference type="FunFam" id="2.40.50.140:FF:000009">
    <property type="entry name" value="Elongation factor P"/>
    <property type="match status" value="1"/>
</dbReference>
<evidence type="ECO:0000313" key="12">
    <source>
        <dbReference type="EMBL" id="OGL81504.1"/>
    </source>
</evidence>
<dbReference type="AlphaFoldDB" id="A0A1F7UUT3"/>
<dbReference type="CDD" id="cd05794">
    <property type="entry name" value="S1_EF-P_repeat_2"/>
    <property type="match status" value="1"/>
</dbReference>
<evidence type="ECO:0000256" key="1">
    <source>
        <dbReference type="ARBA" id="ARBA00004496"/>
    </source>
</evidence>
<organism evidence="12 13">
    <name type="scientific">Candidatus Uhrbacteria bacterium RIFCSPLOWO2_01_FULL_47_24</name>
    <dbReference type="NCBI Taxonomy" id="1802401"/>
    <lineage>
        <taxon>Bacteria</taxon>
        <taxon>Candidatus Uhriibacteriota</taxon>
    </lineage>
</organism>
<evidence type="ECO:0000259" key="11">
    <source>
        <dbReference type="SMART" id="SM01185"/>
    </source>
</evidence>
<dbReference type="InterPro" id="IPR020599">
    <property type="entry name" value="Transl_elong_fac_P/YeiP"/>
</dbReference>
<dbReference type="GO" id="GO:0005829">
    <property type="term" value="C:cytosol"/>
    <property type="evidence" value="ECO:0007669"/>
    <property type="project" value="UniProtKB-ARBA"/>
</dbReference>
<dbReference type="NCBIfam" id="TIGR00038">
    <property type="entry name" value="efp"/>
    <property type="match status" value="1"/>
</dbReference>
<feature type="domain" description="Elongation factor P C-terminal" evidence="10">
    <location>
        <begin position="130"/>
        <end position="185"/>
    </location>
</feature>
<protein>
    <recommendedName>
        <fullName evidence="7 8">Elongation factor P</fullName>
        <shortName evidence="7">EF-P</shortName>
    </recommendedName>
</protein>
<dbReference type="SUPFAM" id="SSF50104">
    <property type="entry name" value="Translation proteins SH3-like domain"/>
    <property type="match status" value="1"/>
</dbReference>
<dbReference type="CDD" id="cd04470">
    <property type="entry name" value="S1_EF-P_repeat_1"/>
    <property type="match status" value="1"/>
</dbReference>
<dbReference type="HAMAP" id="MF_00141">
    <property type="entry name" value="EF_P"/>
    <property type="match status" value="1"/>
</dbReference>
<dbReference type="InterPro" id="IPR015365">
    <property type="entry name" value="Elong-fact-P_C"/>
</dbReference>
<evidence type="ECO:0000256" key="2">
    <source>
        <dbReference type="ARBA" id="ARBA00004815"/>
    </source>
</evidence>
<dbReference type="NCBIfam" id="NF001810">
    <property type="entry name" value="PRK00529.1"/>
    <property type="match status" value="1"/>
</dbReference>
<proteinExistence type="inferred from homology"/>
<dbReference type="SMART" id="SM01185">
    <property type="entry name" value="EFP"/>
    <property type="match status" value="1"/>
</dbReference>
<keyword evidence="6 7" id="KW-0648">Protein biosynthesis</keyword>
<dbReference type="PIRSF" id="PIRSF005901">
    <property type="entry name" value="EF-P"/>
    <property type="match status" value="1"/>
</dbReference>
<dbReference type="Gene3D" id="2.40.50.140">
    <property type="entry name" value="Nucleic acid-binding proteins"/>
    <property type="match status" value="2"/>
</dbReference>
<dbReference type="Pfam" id="PF01132">
    <property type="entry name" value="EFP"/>
    <property type="match status" value="1"/>
</dbReference>
<feature type="domain" description="Translation elongation factor P/YeiP central" evidence="11">
    <location>
        <begin position="67"/>
        <end position="122"/>
    </location>
</feature>
<dbReference type="InterPro" id="IPR013185">
    <property type="entry name" value="Transl_elong_KOW-like"/>
</dbReference>
<evidence type="ECO:0000313" key="13">
    <source>
        <dbReference type="Proteomes" id="UP000176897"/>
    </source>
</evidence>
<dbReference type="GO" id="GO:0043043">
    <property type="term" value="P:peptide biosynthetic process"/>
    <property type="evidence" value="ECO:0007669"/>
    <property type="project" value="InterPro"/>
</dbReference>
<dbReference type="Gene3D" id="2.30.30.30">
    <property type="match status" value="1"/>
</dbReference>
<evidence type="ECO:0000256" key="3">
    <source>
        <dbReference type="ARBA" id="ARBA00009479"/>
    </source>
</evidence>
<comment type="caution">
    <text evidence="12">The sequence shown here is derived from an EMBL/GenBank/DDBJ whole genome shotgun (WGS) entry which is preliminary data.</text>
</comment>
<dbReference type="SUPFAM" id="SSF50249">
    <property type="entry name" value="Nucleic acid-binding proteins"/>
    <property type="match status" value="2"/>
</dbReference>
<dbReference type="InterPro" id="IPR011768">
    <property type="entry name" value="Transl_elongation_fac_P"/>
</dbReference>
<dbReference type="PANTHER" id="PTHR30053">
    <property type="entry name" value="ELONGATION FACTOR P"/>
    <property type="match status" value="1"/>
</dbReference>
<evidence type="ECO:0000256" key="6">
    <source>
        <dbReference type="ARBA" id="ARBA00022917"/>
    </source>
</evidence>
<dbReference type="SMART" id="SM00841">
    <property type="entry name" value="Elong-fact-P_C"/>
    <property type="match status" value="1"/>
</dbReference>
<sequence>MSKANEISRGLIINYKNEPHLVVDFQHVNPGKGSAFVRSKLKALKTGKVVENTFKSDEAVEFVEMERKKVQYLYGTPAEHTFMDMKTYEQFSIGPDVVGEAAKFLKEGVEVTLLVDESGTPITVDFPKKVTLKVTEAPPAVKGDTSGNVTKEIVLENGLKVRAPMFIKEGDLVIINTDTGEYVERST</sequence>
<evidence type="ECO:0000256" key="9">
    <source>
        <dbReference type="RuleBase" id="RU004389"/>
    </source>
</evidence>
<keyword evidence="5 7" id="KW-0251">Elongation factor</keyword>
<dbReference type="Proteomes" id="UP000176897">
    <property type="component" value="Unassembled WGS sequence"/>
</dbReference>
<evidence type="ECO:0000256" key="8">
    <source>
        <dbReference type="NCBIfam" id="TIGR00038"/>
    </source>
</evidence>
<evidence type="ECO:0000256" key="5">
    <source>
        <dbReference type="ARBA" id="ARBA00022768"/>
    </source>
</evidence>
<dbReference type="FunFam" id="2.30.30.30:FF:000003">
    <property type="entry name" value="Elongation factor P"/>
    <property type="match status" value="1"/>
</dbReference>
<dbReference type="InterPro" id="IPR008991">
    <property type="entry name" value="Translation_prot_SH3-like_sf"/>
</dbReference>
<dbReference type="PANTHER" id="PTHR30053:SF12">
    <property type="entry name" value="ELONGATION FACTOR P (EF-P) FAMILY PROTEIN"/>
    <property type="match status" value="1"/>
</dbReference>
<dbReference type="STRING" id="1802401.A3B21_04000"/>
<keyword evidence="4 7" id="KW-0963">Cytoplasm</keyword>